<dbReference type="AlphaFoldDB" id="A0A9N8JBX8"/>
<comment type="caution">
    <text evidence="3">The sequence shown here is derived from an EMBL/GenBank/DDBJ whole genome shotgun (WGS) entry which is preliminary data.</text>
</comment>
<name>A0A9N8JBX8_9PEZI</name>
<reference evidence="3" key="1">
    <citation type="submission" date="2020-06" db="EMBL/GenBank/DDBJ databases">
        <authorList>
            <person name="Onetto C."/>
        </authorList>
    </citation>
    <scope>NUCLEOTIDE SEQUENCE</scope>
</reference>
<dbReference type="EMBL" id="CAIJEN010000004">
    <property type="protein sequence ID" value="CAD0085012.1"/>
    <property type="molecule type" value="Genomic_DNA"/>
</dbReference>
<protein>
    <submittedName>
        <fullName evidence="3">Uncharacterized protein</fullName>
    </submittedName>
</protein>
<dbReference type="Proteomes" id="UP000716446">
    <property type="component" value="Unassembled WGS sequence"/>
</dbReference>
<feature type="compositionally biased region" description="Polar residues" evidence="2">
    <location>
        <begin position="30"/>
        <end position="47"/>
    </location>
</feature>
<feature type="region of interest" description="Disordered" evidence="2">
    <location>
        <begin position="1"/>
        <end position="47"/>
    </location>
</feature>
<evidence type="ECO:0000313" key="3">
    <source>
        <dbReference type="EMBL" id="CAD0085012.1"/>
    </source>
</evidence>
<evidence type="ECO:0000256" key="2">
    <source>
        <dbReference type="SAM" id="MobiDB-lite"/>
    </source>
</evidence>
<feature type="coiled-coil region" evidence="1">
    <location>
        <begin position="163"/>
        <end position="190"/>
    </location>
</feature>
<feature type="non-terminal residue" evidence="3">
    <location>
        <position position="324"/>
    </location>
</feature>
<feature type="compositionally biased region" description="Polar residues" evidence="2">
    <location>
        <begin position="1"/>
        <end position="18"/>
    </location>
</feature>
<feature type="compositionally biased region" description="Low complexity" evidence="2">
    <location>
        <begin position="19"/>
        <end position="29"/>
    </location>
</feature>
<evidence type="ECO:0000313" key="4">
    <source>
        <dbReference type="Proteomes" id="UP000716446"/>
    </source>
</evidence>
<organism evidence="3 4">
    <name type="scientific">Aureobasidium vineae</name>
    <dbReference type="NCBI Taxonomy" id="2773715"/>
    <lineage>
        <taxon>Eukaryota</taxon>
        <taxon>Fungi</taxon>
        <taxon>Dikarya</taxon>
        <taxon>Ascomycota</taxon>
        <taxon>Pezizomycotina</taxon>
        <taxon>Dothideomycetes</taxon>
        <taxon>Dothideomycetidae</taxon>
        <taxon>Dothideales</taxon>
        <taxon>Saccotheciaceae</taxon>
        <taxon>Aureobasidium</taxon>
    </lineage>
</organism>
<sequence length="324" mass="36330">TSEMPRSTSSLHSRTATNSSSQHSSGPSSIKTPSARSHGSTTGSLSTINSEPFIHADALDTTIQWIPSYYLDGSVQHDSTIRAPRRNALVHTPSSSVFSSKVNLLPHGLMQLIRTSKPEQSMKDMLLAMVRMIVHVSHQLFPSSHILRGDVACDVETIAQDICDFLDLILEKLEQRLDAANSAKDQLSDHHMPDEVALEEVTRWVDIVDGLHKPTHDEAKIFRRMATFYDEFVYMPLIQLHRQEPEHNMYLLLDTFLDAIFIRLRAIIADATSADTLVHEVEKALDAAAMAHANKVPKRHVPSQSMPVAYNPRLFALRKRENTL</sequence>
<gene>
    <name evidence="3" type="ORF">AWRI4619_LOCUS3579</name>
</gene>
<evidence type="ECO:0000256" key="1">
    <source>
        <dbReference type="SAM" id="Coils"/>
    </source>
</evidence>
<keyword evidence="1" id="KW-0175">Coiled coil</keyword>
<accession>A0A9N8JBX8</accession>
<keyword evidence="4" id="KW-1185">Reference proteome</keyword>
<proteinExistence type="predicted"/>